<comment type="caution">
    <text evidence="1">The sequence shown here is derived from an EMBL/GenBank/DDBJ whole genome shotgun (WGS) entry which is preliminary data.</text>
</comment>
<accession>A0A6M0RVJ0</accession>
<dbReference type="EMBL" id="QXHD01000004">
    <property type="protein sequence ID" value="NEZ60275.1"/>
    <property type="molecule type" value="Genomic_DNA"/>
</dbReference>
<organism evidence="1 2">
    <name type="scientific">Adonisia turfae CCMR0081</name>
    <dbReference type="NCBI Taxonomy" id="2292702"/>
    <lineage>
        <taxon>Bacteria</taxon>
        <taxon>Bacillati</taxon>
        <taxon>Cyanobacteriota</taxon>
        <taxon>Adonisia</taxon>
        <taxon>Adonisia turfae</taxon>
    </lineage>
</organism>
<dbReference type="AlphaFoldDB" id="A0A6M0RVJ0"/>
<name>A0A6M0RVJ0_9CYAN</name>
<proteinExistence type="predicted"/>
<evidence type="ECO:0000313" key="2">
    <source>
        <dbReference type="Proteomes" id="UP000481033"/>
    </source>
</evidence>
<reference evidence="1 2" key="1">
    <citation type="journal article" date="2020" name="Microb. Ecol.">
        <title>Ecogenomics of the Marine Benthic Filamentous Cyanobacterium Adonisia.</title>
        <authorList>
            <person name="Walter J.M."/>
            <person name="Coutinho F.H."/>
            <person name="Leomil L."/>
            <person name="Hargreaves P.I."/>
            <person name="Campeao M.E."/>
            <person name="Vieira V.V."/>
            <person name="Silva B.S."/>
            <person name="Fistarol G.O."/>
            <person name="Salomon P.S."/>
            <person name="Sawabe T."/>
            <person name="Mino S."/>
            <person name="Hosokawa M."/>
            <person name="Miyashita H."/>
            <person name="Maruyama F."/>
            <person name="van Verk M.C."/>
            <person name="Dutilh B.E."/>
            <person name="Thompson C.C."/>
            <person name="Thompson F.L."/>
        </authorList>
    </citation>
    <scope>NUCLEOTIDE SEQUENCE [LARGE SCALE GENOMIC DNA]</scope>
    <source>
        <strain evidence="1 2">CCMR0081</strain>
    </source>
</reference>
<keyword evidence="2" id="KW-1185">Reference proteome</keyword>
<sequence>MASVNTQESVTMPSVTDTAFYDTTIAFRRFDEWLLGNFGEKMTVGERLQVAASLTMSAQISALTESVSEMDLSKIEKSLKEIGVNIKP</sequence>
<dbReference type="RefSeq" id="WP_006519751.1">
    <property type="nucleotide sequence ID" value="NZ_QXHD01000004.1"/>
</dbReference>
<evidence type="ECO:0000313" key="1">
    <source>
        <dbReference type="EMBL" id="NEZ60275.1"/>
    </source>
</evidence>
<protein>
    <submittedName>
        <fullName evidence="1">Uncharacterized protein</fullName>
    </submittedName>
</protein>
<dbReference type="Proteomes" id="UP000481033">
    <property type="component" value="Unassembled WGS sequence"/>
</dbReference>
<gene>
    <name evidence="1" type="ORF">DXZ20_32455</name>
</gene>